<reference evidence="3" key="2">
    <citation type="submission" date="2020-06" db="EMBL/GenBank/DDBJ databases">
        <title>Helianthus annuus Genome sequencing and assembly Release 2.</title>
        <authorList>
            <person name="Gouzy J."/>
            <person name="Langlade N."/>
            <person name="Munos S."/>
        </authorList>
    </citation>
    <scope>NUCLEOTIDE SEQUENCE</scope>
    <source>
        <tissue evidence="3">Leaves</tissue>
    </source>
</reference>
<dbReference type="Gene3D" id="3.90.640.10">
    <property type="entry name" value="Actin, Chain A, domain 4"/>
    <property type="match status" value="1"/>
</dbReference>
<organism evidence="3 4">
    <name type="scientific">Helianthus annuus</name>
    <name type="common">Common sunflower</name>
    <dbReference type="NCBI Taxonomy" id="4232"/>
    <lineage>
        <taxon>Eukaryota</taxon>
        <taxon>Viridiplantae</taxon>
        <taxon>Streptophyta</taxon>
        <taxon>Embryophyta</taxon>
        <taxon>Tracheophyta</taxon>
        <taxon>Spermatophyta</taxon>
        <taxon>Magnoliopsida</taxon>
        <taxon>eudicotyledons</taxon>
        <taxon>Gunneridae</taxon>
        <taxon>Pentapetalae</taxon>
        <taxon>asterids</taxon>
        <taxon>campanulids</taxon>
        <taxon>Asterales</taxon>
        <taxon>Asteraceae</taxon>
        <taxon>Asteroideae</taxon>
        <taxon>Heliantheae alliance</taxon>
        <taxon>Heliantheae</taxon>
        <taxon>Helianthus</taxon>
    </lineage>
</organism>
<keyword evidence="1" id="KW-0547">Nucleotide-binding</keyword>
<keyword evidence="3" id="KW-0346">Stress response</keyword>
<accession>A0A9K3IZV9</accession>
<dbReference type="GO" id="GO:0140662">
    <property type="term" value="F:ATP-dependent protein folding chaperone"/>
    <property type="evidence" value="ECO:0007669"/>
    <property type="project" value="InterPro"/>
</dbReference>
<name>A0A9K3IZV9_HELAN</name>
<comment type="caution">
    <text evidence="3">The sequence shown here is derived from an EMBL/GenBank/DDBJ whole genome shotgun (WGS) entry which is preliminary data.</text>
</comment>
<protein>
    <submittedName>
        <fullName evidence="3">Heat shock protein 70 family</fullName>
    </submittedName>
</protein>
<dbReference type="GO" id="GO:0005524">
    <property type="term" value="F:ATP binding"/>
    <property type="evidence" value="ECO:0007669"/>
    <property type="project" value="UniProtKB-KW"/>
</dbReference>
<dbReference type="EMBL" id="MNCJ02000320">
    <property type="protein sequence ID" value="KAF5805831.1"/>
    <property type="molecule type" value="Genomic_DNA"/>
</dbReference>
<dbReference type="InterPro" id="IPR013126">
    <property type="entry name" value="Hsp_70_fam"/>
</dbReference>
<keyword evidence="4" id="KW-1185">Reference proteome</keyword>
<evidence type="ECO:0000313" key="4">
    <source>
        <dbReference type="Proteomes" id="UP000215914"/>
    </source>
</evidence>
<dbReference type="Pfam" id="PF00012">
    <property type="entry name" value="HSP70"/>
    <property type="match status" value="1"/>
</dbReference>
<dbReference type="FunFam" id="3.90.640.10:FF:000003">
    <property type="entry name" value="Molecular chaperone DnaK"/>
    <property type="match status" value="1"/>
</dbReference>
<dbReference type="Gramene" id="mRNA:HanXRQr2_Chr05g0214081">
    <property type="protein sequence ID" value="CDS:HanXRQr2_Chr05g0214081.1"/>
    <property type="gene ID" value="HanXRQr2_Chr05g0214081"/>
</dbReference>
<evidence type="ECO:0000313" key="3">
    <source>
        <dbReference type="EMBL" id="KAF5805831.1"/>
    </source>
</evidence>
<dbReference type="PANTHER" id="PTHR19375">
    <property type="entry name" value="HEAT SHOCK PROTEIN 70KDA"/>
    <property type="match status" value="1"/>
</dbReference>
<dbReference type="AlphaFoldDB" id="A0A9K3IZV9"/>
<dbReference type="InterPro" id="IPR043129">
    <property type="entry name" value="ATPase_NBD"/>
</dbReference>
<dbReference type="Proteomes" id="UP000215914">
    <property type="component" value="Unassembled WGS sequence"/>
</dbReference>
<evidence type="ECO:0000256" key="1">
    <source>
        <dbReference type="ARBA" id="ARBA00022741"/>
    </source>
</evidence>
<sequence length="61" mass="7045">MRSLKIACEKAKRDLSSTTKSTIDIDCLYEGIYFSMKVTRAKFEDLNDGFFTKCIEHVENC</sequence>
<evidence type="ECO:0000256" key="2">
    <source>
        <dbReference type="ARBA" id="ARBA00022840"/>
    </source>
</evidence>
<gene>
    <name evidence="3" type="ORF">HanXRQr2_Chr05g0214081</name>
</gene>
<keyword evidence="2" id="KW-0067">ATP-binding</keyword>
<reference evidence="3" key="1">
    <citation type="journal article" date="2017" name="Nature">
        <title>The sunflower genome provides insights into oil metabolism, flowering and Asterid evolution.</title>
        <authorList>
            <person name="Badouin H."/>
            <person name="Gouzy J."/>
            <person name="Grassa C.J."/>
            <person name="Murat F."/>
            <person name="Staton S.E."/>
            <person name="Cottret L."/>
            <person name="Lelandais-Briere C."/>
            <person name="Owens G.L."/>
            <person name="Carrere S."/>
            <person name="Mayjonade B."/>
            <person name="Legrand L."/>
            <person name="Gill N."/>
            <person name="Kane N.C."/>
            <person name="Bowers J.E."/>
            <person name="Hubner S."/>
            <person name="Bellec A."/>
            <person name="Berard A."/>
            <person name="Berges H."/>
            <person name="Blanchet N."/>
            <person name="Boniface M.C."/>
            <person name="Brunel D."/>
            <person name="Catrice O."/>
            <person name="Chaidir N."/>
            <person name="Claudel C."/>
            <person name="Donnadieu C."/>
            <person name="Faraut T."/>
            <person name="Fievet G."/>
            <person name="Helmstetter N."/>
            <person name="King M."/>
            <person name="Knapp S.J."/>
            <person name="Lai Z."/>
            <person name="Le Paslier M.C."/>
            <person name="Lippi Y."/>
            <person name="Lorenzon L."/>
            <person name="Mandel J.R."/>
            <person name="Marage G."/>
            <person name="Marchand G."/>
            <person name="Marquand E."/>
            <person name="Bret-Mestries E."/>
            <person name="Morien E."/>
            <person name="Nambeesan S."/>
            <person name="Nguyen T."/>
            <person name="Pegot-Espagnet P."/>
            <person name="Pouilly N."/>
            <person name="Raftis F."/>
            <person name="Sallet E."/>
            <person name="Schiex T."/>
            <person name="Thomas J."/>
            <person name="Vandecasteele C."/>
            <person name="Vares D."/>
            <person name="Vear F."/>
            <person name="Vautrin S."/>
            <person name="Crespi M."/>
            <person name="Mangin B."/>
            <person name="Burke J.M."/>
            <person name="Salse J."/>
            <person name="Munos S."/>
            <person name="Vincourt P."/>
            <person name="Rieseberg L.H."/>
            <person name="Langlade N.B."/>
        </authorList>
    </citation>
    <scope>NUCLEOTIDE SEQUENCE</scope>
    <source>
        <tissue evidence="3">Leaves</tissue>
    </source>
</reference>
<dbReference type="SUPFAM" id="SSF53067">
    <property type="entry name" value="Actin-like ATPase domain"/>
    <property type="match status" value="1"/>
</dbReference>
<proteinExistence type="predicted"/>